<dbReference type="PANTHER" id="PTHR40459:SF1">
    <property type="entry name" value="CONSERVED HYPOTHETICAL ALANINE AND LEUCINE RICH PROTEIN"/>
    <property type="match status" value="1"/>
</dbReference>
<dbReference type="Pfam" id="PF10728">
    <property type="entry name" value="DUF2520"/>
    <property type="match status" value="1"/>
</dbReference>
<dbReference type="eggNOG" id="COG5495">
    <property type="taxonomic scope" value="Bacteria"/>
</dbReference>
<dbReference type="EMBL" id="JDYK01000014">
    <property type="protein sequence ID" value="EWS80596.1"/>
    <property type="molecule type" value="Genomic_DNA"/>
</dbReference>
<dbReference type="SUPFAM" id="SSF51735">
    <property type="entry name" value="NAD(P)-binding Rossmann-fold domains"/>
    <property type="match status" value="1"/>
</dbReference>
<keyword evidence="4" id="KW-1185">Reference proteome</keyword>
<dbReference type="InterPro" id="IPR037108">
    <property type="entry name" value="TM1727-like_C_sf"/>
</dbReference>
<evidence type="ECO:0000259" key="1">
    <source>
        <dbReference type="Pfam" id="PF10727"/>
    </source>
</evidence>
<dbReference type="OrthoDB" id="8650434at2"/>
<dbReference type="Pfam" id="PF10727">
    <property type="entry name" value="Rossmann-like"/>
    <property type="match status" value="1"/>
</dbReference>
<dbReference type="SUPFAM" id="SSF48179">
    <property type="entry name" value="6-phosphogluconate dehydrogenase C-terminal domain-like"/>
    <property type="match status" value="1"/>
</dbReference>
<dbReference type="InterPro" id="IPR019665">
    <property type="entry name" value="OxRdtase/DH_put_Rossmann_dom"/>
</dbReference>
<dbReference type="InterPro" id="IPR018931">
    <property type="entry name" value="DUF2520"/>
</dbReference>
<dbReference type="HOGENOM" id="CLU_055635_0_0_11"/>
<dbReference type="InterPro" id="IPR008927">
    <property type="entry name" value="6-PGluconate_DH-like_C_sf"/>
</dbReference>
<dbReference type="PATRIC" id="fig|396014.3.peg.2635"/>
<dbReference type="Gene3D" id="1.10.1040.20">
    <property type="entry name" value="ProC-like, C-terminal domain"/>
    <property type="match status" value="1"/>
</dbReference>
<accession>Z9JS22</accession>
<dbReference type="Proteomes" id="UP000023067">
    <property type="component" value="Unassembled WGS sequence"/>
</dbReference>
<name>Z9JS22_9MICO</name>
<evidence type="ECO:0000313" key="3">
    <source>
        <dbReference type="EMBL" id="EWS80596.1"/>
    </source>
</evidence>
<dbReference type="InterPro" id="IPR036291">
    <property type="entry name" value="NAD(P)-bd_dom_sf"/>
</dbReference>
<dbReference type="PANTHER" id="PTHR40459">
    <property type="entry name" value="CONSERVED HYPOTHETICAL ALANINE AND LEUCINE RICH PROTEIN"/>
    <property type="match status" value="1"/>
</dbReference>
<comment type="caution">
    <text evidence="3">The sequence shown here is derived from an EMBL/GenBank/DDBJ whole genome shotgun (WGS) entry which is preliminary data.</text>
</comment>
<gene>
    <name evidence="3" type="ORF">BF93_03030</name>
</gene>
<sequence>MSAPQRLGIGVIGAGRVGAVLAAALRREGHAITGAYAVSDSSRARAADLLPGVPLLGADRIVERSELVLLTVPDDELPGLAAGIAAAGISPGGQVIVHTSGAHGIEVLSPLEEAGCVALAIHPAMTFTGTAADLPRLVGCPMAITARPALAPIAEALVVELEGRPVRLAEGDRALYHAALSHGANHLVVLVDQAREVLARLGVDSPGDYLRPLLTAALEESLNRGADALTGPVRRGDAGTVAGHLAALRDLEQDGAGSPDIRATYRALALAALERAGLDDQRRARIRGILDPAPTTPEEGP</sequence>
<keyword evidence="3" id="KW-0830">Ubiquinone</keyword>
<evidence type="ECO:0000259" key="2">
    <source>
        <dbReference type="Pfam" id="PF10728"/>
    </source>
</evidence>
<dbReference type="STRING" id="396014.BF93_03030"/>
<feature type="domain" description="DUF2520" evidence="2">
    <location>
        <begin position="140"/>
        <end position="270"/>
    </location>
</feature>
<proteinExistence type="predicted"/>
<evidence type="ECO:0000313" key="4">
    <source>
        <dbReference type="Proteomes" id="UP000023067"/>
    </source>
</evidence>
<reference evidence="3 4" key="1">
    <citation type="submission" date="2014-02" db="EMBL/GenBank/DDBJ databases">
        <title>Genome sequence of Brachybacterium phenoliresistens strain W13A50.</title>
        <authorList>
            <person name="Wang X."/>
        </authorList>
    </citation>
    <scope>NUCLEOTIDE SEQUENCE [LARGE SCALE GENOMIC DNA]</scope>
    <source>
        <strain evidence="3 4">W13A50</strain>
    </source>
</reference>
<organism evidence="3 4">
    <name type="scientific">Brachybacterium phenoliresistens</name>
    <dbReference type="NCBI Taxonomy" id="396014"/>
    <lineage>
        <taxon>Bacteria</taxon>
        <taxon>Bacillati</taxon>
        <taxon>Actinomycetota</taxon>
        <taxon>Actinomycetes</taxon>
        <taxon>Micrococcales</taxon>
        <taxon>Dermabacteraceae</taxon>
        <taxon>Brachybacterium</taxon>
    </lineage>
</organism>
<dbReference type="AlphaFoldDB" id="Z9JS22"/>
<protein>
    <submittedName>
        <fullName evidence="3">NADH-ubiquinone oxidoreductase</fullName>
    </submittedName>
</protein>
<feature type="domain" description="Putative oxidoreductase/dehydrogenase Rossmann-like" evidence="1">
    <location>
        <begin position="4"/>
        <end position="123"/>
    </location>
</feature>
<dbReference type="RefSeq" id="WP_038373249.1">
    <property type="nucleotide sequence ID" value="NZ_BAAAOW010000002.1"/>
</dbReference>
<dbReference type="Gene3D" id="3.40.50.720">
    <property type="entry name" value="NAD(P)-binding Rossmann-like Domain"/>
    <property type="match status" value="1"/>
</dbReference>